<dbReference type="InterPro" id="IPR036259">
    <property type="entry name" value="MFS_trans_sf"/>
</dbReference>
<name>A0A8J3IV92_9CHLR</name>
<keyword evidence="4 7" id="KW-0812">Transmembrane</keyword>
<evidence type="ECO:0000256" key="1">
    <source>
        <dbReference type="ARBA" id="ARBA00004651"/>
    </source>
</evidence>
<feature type="domain" description="Major facilitator superfamily (MFS) profile" evidence="8">
    <location>
        <begin position="1"/>
        <end position="408"/>
    </location>
</feature>
<dbReference type="InterPro" id="IPR010290">
    <property type="entry name" value="TM_effector"/>
</dbReference>
<accession>A0A8J3IV92</accession>
<feature type="transmembrane region" description="Helical" evidence="7">
    <location>
        <begin position="44"/>
        <end position="65"/>
    </location>
</feature>
<evidence type="ECO:0000256" key="4">
    <source>
        <dbReference type="ARBA" id="ARBA00022692"/>
    </source>
</evidence>
<comment type="caution">
    <text evidence="9">The sequence shown here is derived from an EMBL/GenBank/DDBJ whole genome shotgun (WGS) entry which is preliminary data.</text>
</comment>
<dbReference type="GO" id="GO:0022857">
    <property type="term" value="F:transmembrane transporter activity"/>
    <property type="evidence" value="ECO:0007669"/>
    <property type="project" value="InterPro"/>
</dbReference>
<reference evidence="9" key="1">
    <citation type="submission" date="2020-10" db="EMBL/GenBank/DDBJ databases">
        <title>Taxonomic study of unclassified bacteria belonging to the class Ktedonobacteria.</title>
        <authorList>
            <person name="Yabe S."/>
            <person name="Wang C.M."/>
            <person name="Zheng Y."/>
            <person name="Sakai Y."/>
            <person name="Cavaletti L."/>
            <person name="Monciardini P."/>
            <person name="Donadio S."/>
        </authorList>
    </citation>
    <scope>NUCLEOTIDE SEQUENCE</scope>
    <source>
        <strain evidence="9">ID150040</strain>
    </source>
</reference>
<evidence type="ECO:0000313" key="10">
    <source>
        <dbReference type="Proteomes" id="UP000597444"/>
    </source>
</evidence>
<feature type="transmembrane region" description="Helical" evidence="7">
    <location>
        <begin position="149"/>
        <end position="169"/>
    </location>
</feature>
<evidence type="ECO:0000313" key="9">
    <source>
        <dbReference type="EMBL" id="GHO96826.1"/>
    </source>
</evidence>
<evidence type="ECO:0000256" key="3">
    <source>
        <dbReference type="ARBA" id="ARBA00022475"/>
    </source>
</evidence>
<evidence type="ECO:0000256" key="5">
    <source>
        <dbReference type="ARBA" id="ARBA00022989"/>
    </source>
</evidence>
<dbReference type="PRINTS" id="PR01035">
    <property type="entry name" value="TCRTETA"/>
</dbReference>
<gene>
    <name evidence="9" type="ORF">KSF_068740</name>
</gene>
<feature type="transmembrane region" description="Helical" evidence="7">
    <location>
        <begin position="12"/>
        <end position="38"/>
    </location>
</feature>
<dbReference type="PROSITE" id="PS50850">
    <property type="entry name" value="MFS"/>
    <property type="match status" value="1"/>
</dbReference>
<dbReference type="PANTHER" id="PTHR23513">
    <property type="entry name" value="INTEGRAL MEMBRANE EFFLUX PROTEIN-RELATED"/>
    <property type="match status" value="1"/>
</dbReference>
<dbReference type="PANTHER" id="PTHR23513:SF11">
    <property type="entry name" value="STAPHYLOFERRIN A TRANSPORTER"/>
    <property type="match status" value="1"/>
</dbReference>
<evidence type="ECO:0000259" key="8">
    <source>
        <dbReference type="PROSITE" id="PS50850"/>
    </source>
</evidence>
<keyword evidence="5 7" id="KW-1133">Transmembrane helix</keyword>
<evidence type="ECO:0000256" key="2">
    <source>
        <dbReference type="ARBA" id="ARBA00022448"/>
    </source>
</evidence>
<evidence type="ECO:0000256" key="7">
    <source>
        <dbReference type="SAM" id="Phobius"/>
    </source>
</evidence>
<dbReference type="InterPro" id="IPR001958">
    <property type="entry name" value="Tet-R_TetA/multi-R_MdtG-like"/>
</dbReference>
<dbReference type="Pfam" id="PF05977">
    <property type="entry name" value="MFS_3"/>
    <property type="match status" value="1"/>
</dbReference>
<sequence length="410" mass="43189">MVFLKVLRMRHLAILWVSQVLSAIGDYFYQIAVIWLAIKVAGSEAGLVAATEAGATLVFSLLGGVYADRWNRRSTMIAVDLLRTLAVAILPILMQLGMLQLWHLIAVAIVVGGAGALFNPALQASLPALAGDTKTLQATNGLMDITRRLARAIGPSLVGLLIAWIPLFHFFTLDAISFLISAVAVFSLGRRFAWKPEHRQPAAKGIKGIATEIVGALQLVRAHRPLAWAMALMGVICVTWSAAFTIGVPLLASRILQGNISAYGLIVGAYGVGNVVSNLVIGSLVIRRKVPVLFSGKIVVGAGFLLLAFAPHLLVALIGSAFAAVGGPMGDIMLITMMQTELPSEQIGKVFGLLMLIENAGISLGLLLAVPLFNLMSIPLGIAVCALIMVAAGVIGLLRFGVQEPVSAVA</sequence>
<dbReference type="Proteomes" id="UP000597444">
    <property type="component" value="Unassembled WGS sequence"/>
</dbReference>
<comment type="subcellular location">
    <subcellularLocation>
        <location evidence="1">Cell membrane</location>
        <topology evidence="1">Multi-pass membrane protein</topology>
    </subcellularLocation>
</comment>
<feature type="transmembrane region" description="Helical" evidence="7">
    <location>
        <begin position="226"/>
        <end position="248"/>
    </location>
</feature>
<feature type="transmembrane region" description="Helical" evidence="7">
    <location>
        <begin position="316"/>
        <end position="338"/>
    </location>
</feature>
<feature type="transmembrane region" description="Helical" evidence="7">
    <location>
        <begin position="350"/>
        <end position="372"/>
    </location>
</feature>
<organism evidence="9 10">
    <name type="scientific">Reticulibacter mediterranei</name>
    <dbReference type="NCBI Taxonomy" id="2778369"/>
    <lineage>
        <taxon>Bacteria</taxon>
        <taxon>Bacillati</taxon>
        <taxon>Chloroflexota</taxon>
        <taxon>Ktedonobacteria</taxon>
        <taxon>Ktedonobacterales</taxon>
        <taxon>Reticulibacteraceae</taxon>
        <taxon>Reticulibacter</taxon>
    </lineage>
</organism>
<dbReference type="EMBL" id="BNJK01000001">
    <property type="protein sequence ID" value="GHO96826.1"/>
    <property type="molecule type" value="Genomic_DNA"/>
</dbReference>
<dbReference type="Gene3D" id="1.20.1250.20">
    <property type="entry name" value="MFS general substrate transporter like domains"/>
    <property type="match status" value="1"/>
</dbReference>
<feature type="transmembrane region" description="Helical" evidence="7">
    <location>
        <begin position="260"/>
        <end position="280"/>
    </location>
</feature>
<evidence type="ECO:0000256" key="6">
    <source>
        <dbReference type="ARBA" id="ARBA00023136"/>
    </source>
</evidence>
<dbReference type="AlphaFoldDB" id="A0A8J3IV92"/>
<feature type="transmembrane region" description="Helical" evidence="7">
    <location>
        <begin position="100"/>
        <end position="118"/>
    </location>
</feature>
<keyword evidence="3" id="KW-1003">Cell membrane</keyword>
<keyword evidence="6 7" id="KW-0472">Membrane</keyword>
<dbReference type="InterPro" id="IPR020846">
    <property type="entry name" value="MFS_dom"/>
</dbReference>
<feature type="transmembrane region" description="Helical" evidence="7">
    <location>
        <begin position="292"/>
        <end position="310"/>
    </location>
</feature>
<proteinExistence type="predicted"/>
<keyword evidence="10" id="KW-1185">Reference proteome</keyword>
<keyword evidence="2" id="KW-0813">Transport</keyword>
<feature type="transmembrane region" description="Helical" evidence="7">
    <location>
        <begin position="378"/>
        <end position="398"/>
    </location>
</feature>
<protein>
    <recommendedName>
        <fullName evidence="8">Major facilitator superfamily (MFS) profile domain-containing protein</fullName>
    </recommendedName>
</protein>
<dbReference type="CDD" id="cd06173">
    <property type="entry name" value="MFS_MefA_like"/>
    <property type="match status" value="1"/>
</dbReference>
<dbReference type="RefSeq" id="WP_220207420.1">
    <property type="nucleotide sequence ID" value="NZ_BNJK01000001.1"/>
</dbReference>
<feature type="transmembrane region" description="Helical" evidence="7">
    <location>
        <begin position="77"/>
        <end position="94"/>
    </location>
</feature>
<dbReference type="GO" id="GO:0005886">
    <property type="term" value="C:plasma membrane"/>
    <property type="evidence" value="ECO:0007669"/>
    <property type="project" value="UniProtKB-SubCell"/>
</dbReference>
<dbReference type="SUPFAM" id="SSF103473">
    <property type="entry name" value="MFS general substrate transporter"/>
    <property type="match status" value="1"/>
</dbReference>
<feature type="transmembrane region" description="Helical" evidence="7">
    <location>
        <begin position="175"/>
        <end position="194"/>
    </location>
</feature>